<name>A0A6H1ZU07_9ZZZZ</name>
<evidence type="ECO:0000313" key="1">
    <source>
        <dbReference type="EMBL" id="QJA50755.1"/>
    </source>
</evidence>
<accession>A0A6H1ZU07</accession>
<sequence>MTRPNFIIKAKHLTKEELSNLESDLTTLENKYKILFSVELEQNSSSMYAILNCIKNN</sequence>
<dbReference type="AlphaFoldDB" id="A0A6H1ZU07"/>
<organism evidence="1">
    <name type="scientific">viral metagenome</name>
    <dbReference type="NCBI Taxonomy" id="1070528"/>
    <lineage>
        <taxon>unclassified sequences</taxon>
        <taxon>metagenomes</taxon>
        <taxon>organismal metagenomes</taxon>
    </lineage>
</organism>
<gene>
    <name evidence="1" type="ORF">TM448A01891_0002</name>
</gene>
<protein>
    <submittedName>
        <fullName evidence="1">Uncharacterized protein</fullName>
    </submittedName>
</protein>
<reference evidence="1" key="1">
    <citation type="submission" date="2020-03" db="EMBL/GenBank/DDBJ databases">
        <title>The deep terrestrial virosphere.</title>
        <authorList>
            <person name="Holmfeldt K."/>
            <person name="Nilsson E."/>
            <person name="Simone D."/>
            <person name="Lopez-Fernandez M."/>
            <person name="Wu X."/>
            <person name="de Brujin I."/>
            <person name="Lundin D."/>
            <person name="Andersson A."/>
            <person name="Bertilsson S."/>
            <person name="Dopson M."/>
        </authorList>
    </citation>
    <scope>NUCLEOTIDE SEQUENCE</scope>
    <source>
        <strain evidence="1">TM448A01891</strain>
    </source>
</reference>
<proteinExistence type="predicted"/>
<dbReference type="EMBL" id="MT144216">
    <property type="protein sequence ID" value="QJA50755.1"/>
    <property type="molecule type" value="Genomic_DNA"/>
</dbReference>